<evidence type="ECO:0000256" key="4">
    <source>
        <dbReference type="ARBA" id="ARBA00022448"/>
    </source>
</evidence>
<evidence type="ECO:0000259" key="9">
    <source>
        <dbReference type="PROSITE" id="PS50850"/>
    </source>
</evidence>
<dbReference type="AlphaFoldDB" id="A0A2T5IYE3"/>
<dbReference type="Gene3D" id="1.20.1250.20">
    <property type="entry name" value="MFS general substrate transporter like domains"/>
    <property type="match status" value="1"/>
</dbReference>
<evidence type="ECO:0000256" key="6">
    <source>
        <dbReference type="ARBA" id="ARBA00022989"/>
    </source>
</evidence>
<dbReference type="Pfam" id="PF07690">
    <property type="entry name" value="MFS_1"/>
    <property type="match status" value="1"/>
</dbReference>
<feature type="domain" description="Major facilitator superfamily (MFS) profile" evidence="9">
    <location>
        <begin position="7"/>
        <end position="401"/>
    </location>
</feature>
<dbReference type="PANTHER" id="PTHR23504">
    <property type="entry name" value="MAJOR FACILITATOR SUPERFAMILY DOMAIN-CONTAINING PROTEIN 10"/>
    <property type="match status" value="1"/>
</dbReference>
<dbReference type="InterPro" id="IPR005829">
    <property type="entry name" value="Sugar_transporter_CS"/>
</dbReference>
<feature type="transmembrane region" description="Helical" evidence="8">
    <location>
        <begin position="215"/>
        <end position="232"/>
    </location>
</feature>
<feature type="transmembrane region" description="Helical" evidence="8">
    <location>
        <begin position="280"/>
        <end position="299"/>
    </location>
</feature>
<feature type="transmembrane region" description="Helical" evidence="8">
    <location>
        <begin position="252"/>
        <end position="273"/>
    </location>
</feature>
<proteinExistence type="inferred from homology"/>
<gene>
    <name evidence="10" type="ORF">C8N29_10932</name>
</gene>
<dbReference type="Proteomes" id="UP000244223">
    <property type="component" value="Unassembled WGS sequence"/>
</dbReference>
<feature type="transmembrane region" description="Helical" evidence="8">
    <location>
        <begin position="45"/>
        <end position="65"/>
    </location>
</feature>
<evidence type="ECO:0000256" key="1">
    <source>
        <dbReference type="ARBA" id="ARBA00003279"/>
    </source>
</evidence>
<name>A0A2T5IYE3_9GAMM</name>
<keyword evidence="5 8" id="KW-0812">Transmembrane</keyword>
<feature type="transmembrane region" description="Helical" evidence="8">
    <location>
        <begin position="165"/>
        <end position="183"/>
    </location>
</feature>
<dbReference type="InterPro" id="IPR036259">
    <property type="entry name" value="MFS_trans_sf"/>
</dbReference>
<evidence type="ECO:0000256" key="7">
    <source>
        <dbReference type="ARBA" id="ARBA00023136"/>
    </source>
</evidence>
<dbReference type="PANTHER" id="PTHR23504:SF15">
    <property type="entry name" value="MAJOR FACILITATOR SUPERFAMILY (MFS) PROFILE DOMAIN-CONTAINING PROTEIN"/>
    <property type="match status" value="1"/>
</dbReference>
<comment type="subcellular location">
    <subcellularLocation>
        <location evidence="2">Membrane</location>
        <topology evidence="2">Multi-pass membrane protein</topology>
    </subcellularLocation>
</comment>
<dbReference type="RefSeq" id="WP_107865927.1">
    <property type="nucleotide sequence ID" value="NZ_QAON01000009.1"/>
</dbReference>
<dbReference type="PRINTS" id="PR01035">
    <property type="entry name" value="TCRTETA"/>
</dbReference>
<dbReference type="GO" id="GO:0016020">
    <property type="term" value="C:membrane"/>
    <property type="evidence" value="ECO:0007669"/>
    <property type="project" value="UniProtKB-SubCell"/>
</dbReference>
<keyword evidence="6 8" id="KW-1133">Transmembrane helix</keyword>
<comment type="function">
    <text evidence="1">Resistance to tetracycline by an active tetracycline efflux. This is an energy-dependent process that decreases the accumulation of the antibiotic in whole cells. This protein functions as a metal-tetracycline/H(+) antiporter.</text>
</comment>
<keyword evidence="4" id="KW-0813">Transport</keyword>
<dbReference type="PROSITE" id="PS50850">
    <property type="entry name" value="MFS"/>
    <property type="match status" value="1"/>
</dbReference>
<organism evidence="10 11">
    <name type="scientific">Agitococcus lubricus</name>
    <dbReference type="NCBI Taxonomy" id="1077255"/>
    <lineage>
        <taxon>Bacteria</taxon>
        <taxon>Pseudomonadati</taxon>
        <taxon>Pseudomonadota</taxon>
        <taxon>Gammaproteobacteria</taxon>
        <taxon>Moraxellales</taxon>
        <taxon>Moraxellaceae</taxon>
        <taxon>Agitococcus</taxon>
    </lineage>
</organism>
<comment type="caution">
    <text evidence="10">The sequence shown here is derived from an EMBL/GenBank/DDBJ whole genome shotgun (WGS) entry which is preliminary data.</text>
</comment>
<feature type="transmembrane region" description="Helical" evidence="8">
    <location>
        <begin position="12"/>
        <end position="33"/>
    </location>
</feature>
<dbReference type="SUPFAM" id="SSF103473">
    <property type="entry name" value="MFS general substrate transporter"/>
    <property type="match status" value="1"/>
</dbReference>
<feature type="transmembrane region" description="Helical" evidence="8">
    <location>
        <begin position="77"/>
        <end position="96"/>
    </location>
</feature>
<comment type="similarity">
    <text evidence="3">Belongs to the major facilitator superfamily. TCR/Tet family.</text>
</comment>
<evidence type="ECO:0000256" key="5">
    <source>
        <dbReference type="ARBA" id="ARBA00022692"/>
    </source>
</evidence>
<evidence type="ECO:0000256" key="8">
    <source>
        <dbReference type="SAM" id="Phobius"/>
    </source>
</evidence>
<evidence type="ECO:0000313" key="11">
    <source>
        <dbReference type="Proteomes" id="UP000244223"/>
    </source>
</evidence>
<dbReference type="OrthoDB" id="9793283at2"/>
<dbReference type="InterPro" id="IPR011701">
    <property type="entry name" value="MFS"/>
</dbReference>
<dbReference type="InterPro" id="IPR001958">
    <property type="entry name" value="Tet-R_TetA/multi-R_MdtG-like"/>
</dbReference>
<evidence type="ECO:0000313" key="10">
    <source>
        <dbReference type="EMBL" id="PTQ89011.1"/>
    </source>
</evidence>
<dbReference type="EMBL" id="QAON01000009">
    <property type="protein sequence ID" value="PTQ89011.1"/>
    <property type="molecule type" value="Genomic_DNA"/>
</dbReference>
<dbReference type="PROSITE" id="PS00216">
    <property type="entry name" value="SUGAR_TRANSPORT_1"/>
    <property type="match status" value="1"/>
</dbReference>
<dbReference type="CDD" id="cd17388">
    <property type="entry name" value="MFS_TetA"/>
    <property type="match status" value="1"/>
</dbReference>
<feature type="transmembrane region" description="Helical" evidence="8">
    <location>
        <begin position="134"/>
        <end position="159"/>
    </location>
</feature>
<dbReference type="GO" id="GO:0022857">
    <property type="term" value="F:transmembrane transporter activity"/>
    <property type="evidence" value="ECO:0007669"/>
    <property type="project" value="InterPro"/>
</dbReference>
<accession>A0A2T5IYE3</accession>
<feature type="transmembrane region" description="Helical" evidence="8">
    <location>
        <begin position="344"/>
        <end position="367"/>
    </location>
</feature>
<keyword evidence="11" id="KW-1185">Reference proteome</keyword>
<feature type="transmembrane region" description="Helical" evidence="8">
    <location>
        <begin position="305"/>
        <end position="323"/>
    </location>
</feature>
<sequence length="404" mass="43764">MNPRQASLNFILFTVFLDVLGIGLMIPVLPSLIGTLTDSSVLQAYWFGLLATTYGVMQFFCTPLLGALSDRYGRRPVLLLSIFGLGMSYIVTALTYSLWLLLATRLVSGATGATFSVANAYVADITSPEQRGKAFGQIGAAFGVGFIFGPMIGGSLSAIDLRLPFLVAAALSLANWLYGYFVLPESLAPTKRSAINWRKANPFGALMHLGKLKGVGQLVLVFCCSALAQFILQNTWVLYTEFRFGWRPQDNGIALFVVGMTSAITQGVLMATLLKRFGELKLAIIGMLSAGIINIAYGLTTHTQLLYVLILMNFLSFAVNPALQSFISKAASEHEQGLTQGALNAINSIMIIIAPLIGTFLLAQISHLDADNWLMGITFFVCAGLHLLGAILTWRHFRLLKSTS</sequence>
<protein>
    <submittedName>
        <fullName evidence="10">DHA1 family tetracycline resistance protein-like MFS transporter</fullName>
    </submittedName>
</protein>
<dbReference type="InterPro" id="IPR020846">
    <property type="entry name" value="MFS_dom"/>
</dbReference>
<reference evidence="10 11" key="1">
    <citation type="submission" date="2018-04" db="EMBL/GenBank/DDBJ databases">
        <title>Genomic Encyclopedia of Archaeal and Bacterial Type Strains, Phase II (KMG-II): from individual species to whole genera.</title>
        <authorList>
            <person name="Goeker M."/>
        </authorList>
    </citation>
    <scope>NUCLEOTIDE SEQUENCE [LARGE SCALE GENOMIC DNA]</scope>
    <source>
        <strain evidence="10 11">DSM 5822</strain>
    </source>
</reference>
<evidence type="ECO:0000256" key="2">
    <source>
        <dbReference type="ARBA" id="ARBA00004141"/>
    </source>
</evidence>
<feature type="transmembrane region" description="Helical" evidence="8">
    <location>
        <begin position="373"/>
        <end position="394"/>
    </location>
</feature>
<keyword evidence="7 8" id="KW-0472">Membrane</keyword>
<evidence type="ECO:0000256" key="3">
    <source>
        <dbReference type="ARBA" id="ARBA00007520"/>
    </source>
</evidence>